<comment type="caution">
    <text evidence="7">The sequence shown here is derived from an EMBL/GenBank/DDBJ whole genome shotgun (WGS) entry which is preliminary data.</text>
</comment>
<keyword evidence="3" id="KW-0805">Transcription regulation</keyword>
<evidence type="ECO:0000259" key="6">
    <source>
        <dbReference type="PROSITE" id="PS50949"/>
    </source>
</evidence>
<keyword evidence="7" id="KW-0032">Aminotransferase</keyword>
<dbReference type="InterPro" id="IPR004839">
    <property type="entry name" value="Aminotransferase_I/II_large"/>
</dbReference>
<dbReference type="SMART" id="SM00345">
    <property type="entry name" value="HTH_GNTR"/>
    <property type="match status" value="1"/>
</dbReference>
<protein>
    <submittedName>
        <fullName evidence="7">PLP-dependent aminotransferase family protein</fullName>
    </submittedName>
</protein>
<evidence type="ECO:0000256" key="3">
    <source>
        <dbReference type="ARBA" id="ARBA00023015"/>
    </source>
</evidence>
<dbReference type="SUPFAM" id="SSF53383">
    <property type="entry name" value="PLP-dependent transferases"/>
    <property type="match status" value="1"/>
</dbReference>
<dbReference type="InterPro" id="IPR036388">
    <property type="entry name" value="WH-like_DNA-bd_sf"/>
</dbReference>
<evidence type="ECO:0000256" key="1">
    <source>
        <dbReference type="ARBA" id="ARBA00005384"/>
    </source>
</evidence>
<keyword evidence="5" id="KW-0804">Transcription</keyword>
<evidence type="ECO:0000256" key="5">
    <source>
        <dbReference type="ARBA" id="ARBA00023163"/>
    </source>
</evidence>
<dbReference type="InterPro" id="IPR051446">
    <property type="entry name" value="HTH_trans_reg/aminotransferase"/>
</dbReference>
<dbReference type="CDD" id="cd00609">
    <property type="entry name" value="AAT_like"/>
    <property type="match status" value="1"/>
</dbReference>
<dbReference type="GO" id="GO:0008483">
    <property type="term" value="F:transaminase activity"/>
    <property type="evidence" value="ECO:0007669"/>
    <property type="project" value="UniProtKB-KW"/>
</dbReference>
<evidence type="ECO:0000256" key="2">
    <source>
        <dbReference type="ARBA" id="ARBA00022898"/>
    </source>
</evidence>
<dbReference type="InterPro" id="IPR015421">
    <property type="entry name" value="PyrdxlP-dep_Trfase_major"/>
</dbReference>
<dbReference type="InterPro" id="IPR015422">
    <property type="entry name" value="PyrdxlP-dep_Trfase_small"/>
</dbReference>
<dbReference type="InterPro" id="IPR015424">
    <property type="entry name" value="PyrdxlP-dep_Trfase"/>
</dbReference>
<dbReference type="Proteomes" id="UP001144036">
    <property type="component" value="Unassembled WGS sequence"/>
</dbReference>
<keyword evidence="4" id="KW-0238">DNA-binding</keyword>
<dbReference type="InterPro" id="IPR036390">
    <property type="entry name" value="WH_DNA-bd_sf"/>
</dbReference>
<proteinExistence type="inferred from homology"/>
<keyword evidence="8" id="KW-1185">Reference proteome</keyword>
<evidence type="ECO:0000313" key="7">
    <source>
        <dbReference type="EMBL" id="MDA0633855.1"/>
    </source>
</evidence>
<reference evidence="7" key="1">
    <citation type="submission" date="2022-11" db="EMBL/GenBank/DDBJ databases">
        <title>Nonomuraea corallina sp. nov., a new species of the genus Nonomuraea isolated from sea side sediment in Thai sea.</title>
        <authorList>
            <person name="Ngamcharungchit C."/>
            <person name="Matsumoto A."/>
            <person name="Suriyachadkun C."/>
            <person name="Panbangred W."/>
            <person name="Inahashi Y."/>
            <person name="Intra B."/>
        </authorList>
    </citation>
    <scope>NUCLEOTIDE SEQUENCE</scope>
    <source>
        <strain evidence="7">MCN248</strain>
    </source>
</reference>
<dbReference type="SUPFAM" id="SSF46785">
    <property type="entry name" value="Winged helix' DNA-binding domain"/>
    <property type="match status" value="1"/>
</dbReference>
<dbReference type="Gene3D" id="3.40.640.10">
    <property type="entry name" value="Type I PLP-dependent aspartate aminotransferase-like (Major domain)"/>
    <property type="match status" value="1"/>
</dbReference>
<keyword evidence="2" id="KW-0663">Pyridoxal phosphate</keyword>
<dbReference type="InterPro" id="IPR000524">
    <property type="entry name" value="Tscrpt_reg_HTH_GntR"/>
</dbReference>
<dbReference type="Pfam" id="PF00392">
    <property type="entry name" value="GntR"/>
    <property type="match status" value="1"/>
</dbReference>
<keyword evidence="7" id="KW-0808">Transferase</keyword>
<dbReference type="EMBL" id="JAPNNL010000029">
    <property type="protein sequence ID" value="MDA0633855.1"/>
    <property type="molecule type" value="Genomic_DNA"/>
</dbReference>
<dbReference type="Gene3D" id="3.90.1150.10">
    <property type="entry name" value="Aspartate Aminotransferase, domain 1"/>
    <property type="match status" value="1"/>
</dbReference>
<gene>
    <name evidence="7" type="ORF">OUY22_10530</name>
</gene>
<evidence type="ECO:0000256" key="4">
    <source>
        <dbReference type="ARBA" id="ARBA00023125"/>
    </source>
</evidence>
<dbReference type="Pfam" id="PF00155">
    <property type="entry name" value="Aminotran_1_2"/>
    <property type="match status" value="1"/>
</dbReference>
<comment type="similarity">
    <text evidence="1">In the C-terminal section; belongs to the class-I pyridoxal-phosphate-dependent aminotransferase family.</text>
</comment>
<sequence length="462" mass="49064">MDHDSSIAQIAAMLRDEISRLRPGDRLPSSREIMRRHGVSPVTVSRALGQLAAEGRVITRPGSGAFVAQRREPARDSADLSWQTVALGDRVVDDEAIAALLSPAPEGVVPLTSGYLPLGLRPDRQLAAAAVRAMRRPGVWATPPLSGVDELRRWFALQAGGDVTAGDALIVSGGQAALSHAFRALAAPGTPVLVETPTYPGALATAKAAGLRATAVPMDQEGVRPDLLAEAFAVTGARVFLCQPTLHNPTGVTLTLERRRQVLDVARAAGAFVIEDDYARWLTPQAPPSLVSMDGHGTVVHIHSLTKILSPSMRLAAVVARGPAAHRLRAAQLVESFFVARPLQEAAVEFVGSPAWRRHLATVHAEIATRRDALAAALAARVPRAEPYVLPIGGMHLWLRLPAETDERALVEAAKRNGVLVSAGRMYYPAEPPGPHLRVTHIAAAGVAELAEGVRRLAESLP</sequence>
<name>A0ABT4SA83_9ACTN</name>
<dbReference type="CDD" id="cd07377">
    <property type="entry name" value="WHTH_GntR"/>
    <property type="match status" value="1"/>
</dbReference>
<feature type="domain" description="HTH gntR-type" evidence="6">
    <location>
        <begin position="4"/>
        <end position="70"/>
    </location>
</feature>
<evidence type="ECO:0000313" key="8">
    <source>
        <dbReference type="Proteomes" id="UP001144036"/>
    </source>
</evidence>
<accession>A0ABT4SA83</accession>
<dbReference type="PANTHER" id="PTHR46577:SF1">
    <property type="entry name" value="HTH-TYPE TRANSCRIPTIONAL REGULATORY PROTEIN GABR"/>
    <property type="match status" value="1"/>
</dbReference>
<organism evidence="7 8">
    <name type="scientific">Nonomuraea corallina</name>
    <dbReference type="NCBI Taxonomy" id="2989783"/>
    <lineage>
        <taxon>Bacteria</taxon>
        <taxon>Bacillati</taxon>
        <taxon>Actinomycetota</taxon>
        <taxon>Actinomycetes</taxon>
        <taxon>Streptosporangiales</taxon>
        <taxon>Streptosporangiaceae</taxon>
        <taxon>Nonomuraea</taxon>
    </lineage>
</organism>
<dbReference type="PROSITE" id="PS50949">
    <property type="entry name" value="HTH_GNTR"/>
    <property type="match status" value="1"/>
</dbReference>
<dbReference type="Gene3D" id="1.10.10.10">
    <property type="entry name" value="Winged helix-like DNA-binding domain superfamily/Winged helix DNA-binding domain"/>
    <property type="match status" value="1"/>
</dbReference>
<dbReference type="PANTHER" id="PTHR46577">
    <property type="entry name" value="HTH-TYPE TRANSCRIPTIONAL REGULATORY PROTEIN GABR"/>
    <property type="match status" value="1"/>
</dbReference>
<dbReference type="RefSeq" id="WP_270154657.1">
    <property type="nucleotide sequence ID" value="NZ_JAPNNL010000029.1"/>
</dbReference>